<sequence>MSPQRKSIVRLRLFALSRLIDVFEQKALAELTVVTNSHTKSTKQIFGDFADKNFEFITADLAIFVGIRCIDDLLGISHIEIRAILAIHEGEDLVSFDESTLVFVKNGHQLSGQGFDSTE</sequence>
<gene>
    <name evidence="1" type="ORF">Ciccas_011242</name>
</gene>
<dbReference type="EMBL" id="JBJKFK010003160">
    <property type="protein sequence ID" value="KAL3310196.1"/>
    <property type="molecule type" value="Genomic_DNA"/>
</dbReference>
<organism evidence="1 2">
    <name type="scientific">Cichlidogyrus casuarinus</name>
    <dbReference type="NCBI Taxonomy" id="1844966"/>
    <lineage>
        <taxon>Eukaryota</taxon>
        <taxon>Metazoa</taxon>
        <taxon>Spiralia</taxon>
        <taxon>Lophotrochozoa</taxon>
        <taxon>Platyhelminthes</taxon>
        <taxon>Monogenea</taxon>
        <taxon>Monopisthocotylea</taxon>
        <taxon>Dactylogyridea</taxon>
        <taxon>Ancyrocephalidae</taxon>
        <taxon>Cichlidogyrus</taxon>
    </lineage>
</organism>
<proteinExistence type="predicted"/>
<dbReference type="AlphaFoldDB" id="A0ABD2PUQ4"/>
<dbReference type="Proteomes" id="UP001626550">
    <property type="component" value="Unassembled WGS sequence"/>
</dbReference>
<accession>A0ABD2PUQ4</accession>
<evidence type="ECO:0000313" key="1">
    <source>
        <dbReference type="EMBL" id="KAL3310196.1"/>
    </source>
</evidence>
<keyword evidence="2" id="KW-1185">Reference proteome</keyword>
<comment type="caution">
    <text evidence="1">The sequence shown here is derived from an EMBL/GenBank/DDBJ whole genome shotgun (WGS) entry which is preliminary data.</text>
</comment>
<reference evidence="1 2" key="1">
    <citation type="submission" date="2024-11" db="EMBL/GenBank/DDBJ databases">
        <title>Adaptive evolution of stress response genes in parasites aligns with host niche diversity.</title>
        <authorList>
            <person name="Hahn C."/>
            <person name="Resl P."/>
        </authorList>
    </citation>
    <scope>NUCLEOTIDE SEQUENCE [LARGE SCALE GENOMIC DNA]</scope>
    <source>
        <strain evidence="1">EGGRZ-B1_66</strain>
        <tissue evidence="1">Body</tissue>
    </source>
</reference>
<evidence type="ECO:0000313" key="2">
    <source>
        <dbReference type="Proteomes" id="UP001626550"/>
    </source>
</evidence>
<name>A0ABD2PUQ4_9PLAT</name>
<protein>
    <submittedName>
        <fullName evidence="1">Uncharacterized protein</fullName>
    </submittedName>
</protein>